<organism evidence="1 2">
    <name type="scientific">Colwellia asteriadis</name>
    <dbReference type="NCBI Taxonomy" id="517723"/>
    <lineage>
        <taxon>Bacteria</taxon>
        <taxon>Pseudomonadati</taxon>
        <taxon>Pseudomonadota</taxon>
        <taxon>Gammaproteobacteria</taxon>
        <taxon>Alteromonadales</taxon>
        <taxon>Colwelliaceae</taxon>
        <taxon>Colwellia</taxon>
    </lineage>
</organism>
<dbReference type="EMBL" id="BAAAFA010000003">
    <property type="protein sequence ID" value="GAA0814410.1"/>
    <property type="molecule type" value="Genomic_DNA"/>
</dbReference>
<evidence type="ECO:0000313" key="1">
    <source>
        <dbReference type="EMBL" id="GAA0814410.1"/>
    </source>
</evidence>
<reference evidence="1 2" key="1">
    <citation type="journal article" date="2019" name="Int. J. Syst. Evol. Microbiol.">
        <title>The Global Catalogue of Microorganisms (GCM) 10K type strain sequencing project: providing services to taxonomists for standard genome sequencing and annotation.</title>
        <authorList>
            <consortium name="The Broad Institute Genomics Platform"/>
            <consortium name="The Broad Institute Genome Sequencing Center for Infectious Disease"/>
            <person name="Wu L."/>
            <person name="Ma J."/>
        </authorList>
    </citation>
    <scope>NUCLEOTIDE SEQUENCE [LARGE SCALE GENOMIC DNA]</scope>
    <source>
        <strain evidence="1 2">JCM 15608</strain>
    </source>
</reference>
<gene>
    <name evidence="1" type="ORF">GCM10009111_11220</name>
</gene>
<evidence type="ECO:0000313" key="2">
    <source>
        <dbReference type="Proteomes" id="UP001500021"/>
    </source>
</evidence>
<dbReference type="Proteomes" id="UP001500021">
    <property type="component" value="Unassembled WGS sequence"/>
</dbReference>
<proteinExistence type="predicted"/>
<protein>
    <recommendedName>
        <fullName evidence="3">Lipoprotein</fullName>
    </recommendedName>
</protein>
<comment type="caution">
    <text evidence="1">The sequence shown here is derived from an EMBL/GenBank/DDBJ whole genome shotgun (WGS) entry which is preliminary data.</text>
</comment>
<keyword evidence="2" id="KW-1185">Reference proteome</keyword>
<sequence length="143" mass="15944">MSHGVVIKLLQVQLKENVNLKLKKENIMLKNISKKIALVAFAIVLTGCANSNFSHNYLMRGQVVSSSTDNMVVCLGLDDGAEVGQELTAYRFFETGNIGEGDETVERRNIGKVKIEKIINEHYAKVKVIEGNVKKHDMVQLNK</sequence>
<name>A0ABN1L514_9GAMM</name>
<evidence type="ECO:0008006" key="3">
    <source>
        <dbReference type="Google" id="ProtNLM"/>
    </source>
</evidence>
<accession>A0ABN1L514</accession>